<evidence type="ECO:0000313" key="2">
    <source>
        <dbReference type="Proteomes" id="UP001352223"/>
    </source>
</evidence>
<dbReference type="Proteomes" id="UP001352223">
    <property type="component" value="Unassembled WGS sequence"/>
</dbReference>
<keyword evidence="2" id="KW-1185">Reference proteome</keyword>
<gene>
    <name evidence="1" type="ORF">OKJ48_25615</name>
</gene>
<organism evidence="1 2">
    <name type="scientific">Streptomyces kunmingensis</name>
    <dbReference type="NCBI Taxonomy" id="68225"/>
    <lineage>
        <taxon>Bacteria</taxon>
        <taxon>Bacillati</taxon>
        <taxon>Actinomycetota</taxon>
        <taxon>Actinomycetes</taxon>
        <taxon>Kitasatosporales</taxon>
        <taxon>Streptomycetaceae</taxon>
        <taxon>Streptomyces</taxon>
    </lineage>
</organism>
<dbReference type="RefSeq" id="WP_324771326.1">
    <property type="nucleotide sequence ID" value="NZ_BAAATS010000017.1"/>
</dbReference>
<dbReference type="EMBL" id="JAOZYB010000257">
    <property type="protein sequence ID" value="MEB3963592.1"/>
    <property type="molecule type" value="Genomic_DNA"/>
</dbReference>
<evidence type="ECO:0000313" key="1">
    <source>
        <dbReference type="EMBL" id="MEB3963592.1"/>
    </source>
</evidence>
<reference evidence="1 2" key="1">
    <citation type="submission" date="2022-10" db="EMBL/GenBank/DDBJ databases">
        <authorList>
            <person name="Xie J."/>
            <person name="Shen N."/>
        </authorList>
    </citation>
    <scope>NUCLEOTIDE SEQUENCE [LARGE SCALE GENOMIC DNA]</scope>
    <source>
        <strain evidence="1 2">DSM 41681</strain>
    </source>
</reference>
<proteinExistence type="predicted"/>
<protein>
    <submittedName>
        <fullName evidence="1">Uncharacterized protein</fullName>
    </submittedName>
</protein>
<accession>A0ABU6CFV6</accession>
<sequence>MHRARNFLHPTGRHRLGASLPPPPVIPPLMPHLAATVRPWHTLIDGATTPLVRPYLVAHEHEETARLQRLRRDTLWCATYGIDLDDRNIHDALRAA</sequence>
<name>A0ABU6CFV6_9ACTN</name>
<comment type="caution">
    <text evidence="1">The sequence shown here is derived from an EMBL/GenBank/DDBJ whole genome shotgun (WGS) entry which is preliminary data.</text>
</comment>